<reference evidence="2 3" key="1">
    <citation type="submission" date="2018-11" db="EMBL/GenBank/DDBJ databases">
        <authorList>
            <consortium name="Pathogen Informatics"/>
        </authorList>
    </citation>
    <scope>NUCLEOTIDE SEQUENCE [LARGE SCALE GENOMIC DNA]</scope>
</reference>
<evidence type="ECO:0000313" key="3">
    <source>
        <dbReference type="Proteomes" id="UP000270924"/>
    </source>
</evidence>
<protein>
    <submittedName>
        <fullName evidence="2">Uncharacterized protein</fullName>
    </submittedName>
</protein>
<sequence>VETQIVTRKRHLEDGNENSENALGNGNNFDKIAFGSAGGYDTATPKRFIEEAARHGQGDDPFAETRTKTIAERQSNYQARARQRQISPERADMFADQTPDIRDRSYAQIMKEQMLREETVCH</sequence>
<proteinExistence type="predicted"/>
<evidence type="ECO:0000256" key="1">
    <source>
        <dbReference type="SAM" id="MobiDB-lite"/>
    </source>
</evidence>
<feature type="non-terminal residue" evidence="2">
    <location>
        <position position="1"/>
    </location>
</feature>
<feature type="compositionally biased region" description="Basic and acidic residues" evidence="1">
    <location>
        <begin position="87"/>
        <end position="100"/>
    </location>
</feature>
<keyword evidence="3" id="KW-1185">Reference proteome</keyword>
<dbReference type="InParanoid" id="A0A3P7F401"/>
<feature type="compositionally biased region" description="Polar residues" evidence="1">
    <location>
        <begin position="18"/>
        <end position="27"/>
    </location>
</feature>
<organism evidence="2 3">
    <name type="scientific">Wuchereria bancrofti</name>
    <dbReference type="NCBI Taxonomy" id="6293"/>
    <lineage>
        <taxon>Eukaryota</taxon>
        <taxon>Metazoa</taxon>
        <taxon>Ecdysozoa</taxon>
        <taxon>Nematoda</taxon>
        <taxon>Chromadorea</taxon>
        <taxon>Rhabditida</taxon>
        <taxon>Spirurina</taxon>
        <taxon>Spiruromorpha</taxon>
        <taxon>Filarioidea</taxon>
        <taxon>Onchocercidae</taxon>
        <taxon>Wuchereria</taxon>
    </lineage>
</organism>
<dbReference type="Proteomes" id="UP000270924">
    <property type="component" value="Unassembled WGS sequence"/>
</dbReference>
<feature type="region of interest" description="Disordered" evidence="1">
    <location>
        <begin position="1"/>
        <end position="27"/>
    </location>
</feature>
<dbReference type="EMBL" id="UYWW01013518">
    <property type="protein sequence ID" value="VDM23634.1"/>
    <property type="molecule type" value="Genomic_DNA"/>
</dbReference>
<gene>
    <name evidence="2" type="ORF">WBA_LOCUS13056</name>
</gene>
<dbReference type="AlphaFoldDB" id="A0A3P7F401"/>
<feature type="region of interest" description="Disordered" evidence="1">
    <location>
        <begin position="73"/>
        <end position="100"/>
    </location>
</feature>
<name>A0A3P7F401_WUCBA</name>
<accession>A0A3P7F401</accession>
<evidence type="ECO:0000313" key="2">
    <source>
        <dbReference type="EMBL" id="VDM23634.1"/>
    </source>
</evidence>
<dbReference type="OrthoDB" id="5866666at2759"/>